<dbReference type="InterPro" id="IPR036249">
    <property type="entry name" value="Thioredoxin-like_sf"/>
</dbReference>
<dbReference type="SUPFAM" id="SSF52833">
    <property type="entry name" value="Thioredoxin-like"/>
    <property type="match status" value="1"/>
</dbReference>
<proteinExistence type="predicted"/>
<feature type="region of interest" description="Disordered" evidence="1">
    <location>
        <begin position="136"/>
        <end position="165"/>
    </location>
</feature>
<reference evidence="3" key="1">
    <citation type="journal article" date="2019" name="Curr. Biol.">
        <title>Genome Sequence of Striga asiatica Provides Insight into the Evolution of Plant Parasitism.</title>
        <authorList>
            <person name="Yoshida S."/>
            <person name="Kim S."/>
            <person name="Wafula E.K."/>
            <person name="Tanskanen J."/>
            <person name="Kim Y.M."/>
            <person name="Honaas L."/>
            <person name="Yang Z."/>
            <person name="Spallek T."/>
            <person name="Conn C.E."/>
            <person name="Ichihashi Y."/>
            <person name="Cheong K."/>
            <person name="Cui S."/>
            <person name="Der J.P."/>
            <person name="Gundlach H."/>
            <person name="Jiao Y."/>
            <person name="Hori C."/>
            <person name="Ishida J.K."/>
            <person name="Kasahara H."/>
            <person name="Kiba T."/>
            <person name="Kim M.S."/>
            <person name="Koo N."/>
            <person name="Laohavisit A."/>
            <person name="Lee Y.H."/>
            <person name="Lumba S."/>
            <person name="McCourt P."/>
            <person name="Mortimer J.C."/>
            <person name="Mutuku J.M."/>
            <person name="Nomura T."/>
            <person name="Sasaki-Sekimoto Y."/>
            <person name="Seto Y."/>
            <person name="Wang Y."/>
            <person name="Wakatake T."/>
            <person name="Sakakibara H."/>
            <person name="Demura T."/>
            <person name="Yamaguchi S."/>
            <person name="Yoneyama K."/>
            <person name="Manabe R.I."/>
            <person name="Nelson D.C."/>
            <person name="Schulman A.H."/>
            <person name="Timko M.P."/>
            <person name="dePamphilis C.W."/>
            <person name="Choi D."/>
            <person name="Shirasu K."/>
        </authorList>
    </citation>
    <scope>NUCLEOTIDE SEQUENCE [LARGE SCALE GENOMIC DNA]</scope>
    <source>
        <strain evidence="3">cv. UVA1</strain>
    </source>
</reference>
<dbReference type="GO" id="GO:0016740">
    <property type="term" value="F:transferase activity"/>
    <property type="evidence" value="ECO:0007669"/>
    <property type="project" value="UniProtKB-KW"/>
</dbReference>
<organism evidence="2 3">
    <name type="scientific">Striga asiatica</name>
    <name type="common">Asiatic witchweed</name>
    <name type="synonym">Buchnera asiatica</name>
    <dbReference type="NCBI Taxonomy" id="4170"/>
    <lineage>
        <taxon>Eukaryota</taxon>
        <taxon>Viridiplantae</taxon>
        <taxon>Streptophyta</taxon>
        <taxon>Embryophyta</taxon>
        <taxon>Tracheophyta</taxon>
        <taxon>Spermatophyta</taxon>
        <taxon>Magnoliopsida</taxon>
        <taxon>eudicotyledons</taxon>
        <taxon>Gunneridae</taxon>
        <taxon>Pentapetalae</taxon>
        <taxon>asterids</taxon>
        <taxon>lamiids</taxon>
        <taxon>Lamiales</taxon>
        <taxon>Orobanchaceae</taxon>
        <taxon>Buchnereae</taxon>
        <taxon>Striga</taxon>
    </lineage>
</organism>
<feature type="compositionally biased region" description="Low complexity" evidence="1">
    <location>
        <begin position="140"/>
        <end position="155"/>
    </location>
</feature>
<gene>
    <name evidence="2" type="ORF">STAS_22640</name>
</gene>
<keyword evidence="3" id="KW-1185">Reference proteome</keyword>
<keyword evidence="2" id="KW-0808">Transferase</keyword>
<evidence type="ECO:0000313" key="3">
    <source>
        <dbReference type="Proteomes" id="UP000325081"/>
    </source>
</evidence>
<protein>
    <submittedName>
        <fullName evidence="2">Glutathione S-transferase</fullName>
    </submittedName>
</protein>
<comment type="caution">
    <text evidence="2">The sequence shown here is derived from an EMBL/GenBank/DDBJ whole genome shotgun (WGS) entry which is preliminary data.</text>
</comment>
<dbReference type="Proteomes" id="UP000325081">
    <property type="component" value="Unassembled WGS sequence"/>
</dbReference>
<dbReference type="OrthoDB" id="4951845at2759"/>
<accession>A0A5A7QKI7</accession>
<evidence type="ECO:0000313" key="2">
    <source>
        <dbReference type="EMBL" id="GER45664.1"/>
    </source>
</evidence>
<dbReference type="AlphaFoldDB" id="A0A5A7QKI7"/>
<dbReference type="EMBL" id="BKCP01007194">
    <property type="protein sequence ID" value="GER45664.1"/>
    <property type="molecule type" value="Genomic_DNA"/>
</dbReference>
<evidence type="ECO:0000256" key="1">
    <source>
        <dbReference type="SAM" id="MobiDB-lite"/>
    </source>
</evidence>
<name>A0A5A7QKI7_STRAF</name>
<dbReference type="Gene3D" id="3.40.30.10">
    <property type="entry name" value="Glutaredoxin"/>
    <property type="match status" value="1"/>
</dbReference>
<sequence>MANDGDEVSKKLKLYSYWRSSCSCRVQIALNLKRLDYEYIAGQIVLNRWIASPESVGMSTIGKSRSNNPPRMPKLAPWPYIRGSPAKAHALTANNNKGDYPKVRSVATGSGDNRSTANIAHIEGWKTWFHAGPRAAHAESTSGLSGSGRGLTSLTEDGPRAGWKRAKRPAHLGNSLGWAIKKEGLLDAGFEQKNRDIKISNRDLKLAYRGCATTKRAGQNSTELDDKISNGYQGFVSRVDLSRKAVRNLALVRGRDHLRGRELDWPAMERFGLFWDPRGRDLSFSAAAVTKTGQLARLCLSGPFEFVSTRNSIPLFPVCSPNTSLLELMSSVGKRARRRELKRADQSPEIRTIDETPRMLRWAVVLLFHEQG</sequence>